<dbReference type="Gene3D" id="2.30.30.100">
    <property type="match status" value="1"/>
</dbReference>
<dbReference type="InterPro" id="IPR010920">
    <property type="entry name" value="LSM_dom_sf"/>
</dbReference>
<dbReference type="GO" id="GO:0005688">
    <property type="term" value="C:U6 snRNP"/>
    <property type="evidence" value="ECO:0007669"/>
    <property type="project" value="UniProtKB-UniRule"/>
</dbReference>
<dbReference type="InterPro" id="IPR001163">
    <property type="entry name" value="Sm_dom_euk/arc"/>
</dbReference>
<dbReference type="EMBL" id="CU928166">
    <property type="protein sequence ID" value="CAR21414.1"/>
    <property type="molecule type" value="Genomic_DNA"/>
</dbReference>
<evidence type="ECO:0000259" key="10">
    <source>
        <dbReference type="PROSITE" id="PS52002"/>
    </source>
</evidence>
<evidence type="ECO:0000256" key="2">
    <source>
        <dbReference type="ARBA" id="ARBA00006850"/>
    </source>
</evidence>
<dbReference type="KEGG" id="lth:KLTH0B01408g"/>
<dbReference type="GO" id="GO:0003729">
    <property type="term" value="F:mRNA binding"/>
    <property type="evidence" value="ECO:0007669"/>
    <property type="project" value="TreeGrafter"/>
</dbReference>
<keyword evidence="3 9" id="KW-0507">mRNA processing</keyword>
<dbReference type="InterPro" id="IPR047575">
    <property type="entry name" value="Sm"/>
</dbReference>
<gene>
    <name evidence="9" type="primary">LSM8</name>
    <name evidence="11" type="ordered locus">KLTH0B01408g</name>
</gene>
<dbReference type="AlphaFoldDB" id="C5DCA3"/>
<evidence type="ECO:0000256" key="3">
    <source>
        <dbReference type="ARBA" id="ARBA00022664"/>
    </source>
</evidence>
<dbReference type="Proteomes" id="UP000002036">
    <property type="component" value="Chromosome B"/>
</dbReference>
<comment type="similarity">
    <text evidence="2 9">Belongs to the snRNP Sm proteins family.</text>
</comment>
<dbReference type="InParanoid" id="C5DCA3"/>
<evidence type="ECO:0000256" key="7">
    <source>
        <dbReference type="ARBA" id="ARBA00023242"/>
    </source>
</evidence>
<keyword evidence="5 9" id="KW-0694">RNA-binding</keyword>
<dbReference type="GO" id="GO:0046540">
    <property type="term" value="C:U4/U6 x U5 tri-snRNP complex"/>
    <property type="evidence" value="ECO:0007669"/>
    <property type="project" value="UniProtKB-UniRule"/>
</dbReference>
<comment type="subcellular location">
    <subcellularLocation>
        <location evidence="1 9">Nucleus</location>
    </subcellularLocation>
</comment>
<dbReference type="Pfam" id="PF01423">
    <property type="entry name" value="LSM"/>
    <property type="match status" value="1"/>
</dbReference>
<dbReference type="STRING" id="559295.C5DCA3"/>
<dbReference type="GO" id="GO:0000398">
    <property type="term" value="P:mRNA splicing, via spliceosome"/>
    <property type="evidence" value="ECO:0007669"/>
    <property type="project" value="UniProtKB-UniRule"/>
</dbReference>
<dbReference type="PANTHER" id="PTHR15588">
    <property type="entry name" value="LSM1"/>
    <property type="match status" value="1"/>
</dbReference>
<evidence type="ECO:0000256" key="9">
    <source>
        <dbReference type="RuleBase" id="RU365048"/>
    </source>
</evidence>
<evidence type="ECO:0000256" key="4">
    <source>
        <dbReference type="ARBA" id="ARBA00022728"/>
    </source>
</evidence>
<dbReference type="FunCoup" id="C5DCA3">
    <property type="interactions" value="479"/>
</dbReference>
<comment type="function">
    <text evidence="9">Plays role in pre-mRNA splicing as component of the U4/U6-U5 tri-snRNP complex that is involved in spliceosome assembly, and as component of the precatalytic spliceosome (spliceosome B complex). The heptameric LSM2-8 complex binds specifically to the 3'-terminal U-tract of U6 snRNA.</text>
</comment>
<accession>C5DCA3</accession>
<evidence type="ECO:0000313" key="12">
    <source>
        <dbReference type="Proteomes" id="UP000002036"/>
    </source>
</evidence>
<keyword evidence="6 9" id="KW-0508">mRNA splicing</keyword>
<keyword evidence="7 9" id="KW-0539">Nucleus</keyword>
<evidence type="ECO:0000256" key="6">
    <source>
        <dbReference type="ARBA" id="ARBA00023187"/>
    </source>
</evidence>
<comment type="subunit">
    <text evidence="9">LSm subunits form a heteromer with a doughnut shape.</text>
</comment>
<dbReference type="InterPro" id="IPR034103">
    <property type="entry name" value="Lsm8"/>
</dbReference>
<dbReference type="SMART" id="SM00651">
    <property type="entry name" value="Sm"/>
    <property type="match status" value="1"/>
</dbReference>
<reference evidence="11 12" key="1">
    <citation type="journal article" date="2009" name="Genome Res.">
        <title>Comparative genomics of protoploid Saccharomycetaceae.</title>
        <authorList>
            <consortium name="The Genolevures Consortium"/>
            <person name="Souciet J.-L."/>
            <person name="Dujon B."/>
            <person name="Gaillardin C."/>
            <person name="Johnston M."/>
            <person name="Baret P.V."/>
            <person name="Cliften P."/>
            <person name="Sherman D.J."/>
            <person name="Weissenbach J."/>
            <person name="Westhof E."/>
            <person name="Wincker P."/>
            <person name="Jubin C."/>
            <person name="Poulain J."/>
            <person name="Barbe V."/>
            <person name="Segurens B."/>
            <person name="Artiguenave F."/>
            <person name="Anthouard V."/>
            <person name="Vacherie B."/>
            <person name="Val M.-E."/>
            <person name="Fulton R.S."/>
            <person name="Minx P."/>
            <person name="Wilson R."/>
            <person name="Durrens P."/>
            <person name="Jean G."/>
            <person name="Marck C."/>
            <person name="Martin T."/>
            <person name="Nikolski M."/>
            <person name="Rolland T."/>
            <person name="Seret M.-L."/>
            <person name="Casaregola S."/>
            <person name="Despons L."/>
            <person name="Fairhead C."/>
            <person name="Fischer G."/>
            <person name="Lafontaine I."/>
            <person name="Leh V."/>
            <person name="Lemaire M."/>
            <person name="de Montigny J."/>
            <person name="Neuveglise C."/>
            <person name="Thierry A."/>
            <person name="Blanc-Lenfle I."/>
            <person name="Bleykasten C."/>
            <person name="Diffels J."/>
            <person name="Fritsch E."/>
            <person name="Frangeul L."/>
            <person name="Goeffon A."/>
            <person name="Jauniaux N."/>
            <person name="Kachouri-Lafond R."/>
            <person name="Payen C."/>
            <person name="Potier S."/>
            <person name="Pribylova L."/>
            <person name="Ozanne C."/>
            <person name="Richard G.-F."/>
            <person name="Sacerdot C."/>
            <person name="Straub M.-L."/>
            <person name="Talla E."/>
        </authorList>
    </citation>
    <scope>NUCLEOTIDE SEQUENCE [LARGE SCALE GENOMIC DNA]</scope>
    <source>
        <strain evidence="12">ATCC 56472 / CBS 6340 / NRRL Y-8284</strain>
    </source>
</reference>
<sequence length="110" mass="12110">MSPLLKDFLNKRIVVVTTDGQCVKAMLEGFDKSTNLLLSDVRDRVSGDVVASSYLVRGNQVVCCGLLEEESSPQPDFGAESVSAQLKDTKNIVPDEHLIWQRVWGMKAGK</sequence>
<keyword evidence="12" id="KW-1185">Reference proteome</keyword>
<dbReference type="HOGENOM" id="CLU_076902_8_1_1"/>
<organism evidence="11 12">
    <name type="scientific">Lachancea thermotolerans (strain ATCC 56472 / CBS 6340 / NRRL Y-8284)</name>
    <name type="common">Yeast</name>
    <name type="synonym">Kluyveromyces thermotolerans</name>
    <dbReference type="NCBI Taxonomy" id="559295"/>
    <lineage>
        <taxon>Eukaryota</taxon>
        <taxon>Fungi</taxon>
        <taxon>Dikarya</taxon>
        <taxon>Ascomycota</taxon>
        <taxon>Saccharomycotina</taxon>
        <taxon>Saccharomycetes</taxon>
        <taxon>Saccharomycetales</taxon>
        <taxon>Saccharomycetaceae</taxon>
        <taxon>Lachancea</taxon>
    </lineage>
</organism>
<dbReference type="OrthoDB" id="422364at2759"/>
<dbReference type="RefSeq" id="XP_002551852.1">
    <property type="nucleotide sequence ID" value="XM_002551806.1"/>
</dbReference>
<keyword evidence="8 9" id="KW-0687">Ribonucleoprotein</keyword>
<evidence type="ECO:0000313" key="11">
    <source>
        <dbReference type="EMBL" id="CAR21414.1"/>
    </source>
</evidence>
<evidence type="ECO:0000256" key="8">
    <source>
        <dbReference type="ARBA" id="ARBA00023274"/>
    </source>
</evidence>
<dbReference type="eggNOG" id="KOG1784">
    <property type="taxonomic scope" value="Eukaryota"/>
</dbReference>
<dbReference type="PANTHER" id="PTHR15588:SF9">
    <property type="entry name" value="U6 SNRNA-ASSOCIATED SM-LIKE PROTEIN LSM8"/>
    <property type="match status" value="1"/>
</dbReference>
<name>C5DCA3_LACTC</name>
<dbReference type="GO" id="GO:0071011">
    <property type="term" value="C:precatalytic spliceosome"/>
    <property type="evidence" value="ECO:0007669"/>
    <property type="project" value="TreeGrafter"/>
</dbReference>
<dbReference type="SUPFAM" id="SSF50182">
    <property type="entry name" value="Sm-like ribonucleoproteins"/>
    <property type="match status" value="1"/>
</dbReference>
<feature type="domain" description="Sm" evidence="10">
    <location>
        <begin position="1"/>
        <end position="70"/>
    </location>
</feature>
<protein>
    <recommendedName>
        <fullName evidence="9">LSM2-LSM8 complex subunit LSM8</fullName>
    </recommendedName>
</protein>
<dbReference type="OMA" id="NTLSCTM"/>
<evidence type="ECO:0000256" key="5">
    <source>
        <dbReference type="ARBA" id="ARBA00022884"/>
    </source>
</evidence>
<dbReference type="CDD" id="cd01727">
    <property type="entry name" value="LSm8"/>
    <property type="match status" value="1"/>
</dbReference>
<dbReference type="GeneID" id="8290679"/>
<evidence type="ECO:0000256" key="1">
    <source>
        <dbReference type="ARBA" id="ARBA00004123"/>
    </source>
</evidence>
<dbReference type="PROSITE" id="PS52002">
    <property type="entry name" value="SM"/>
    <property type="match status" value="1"/>
</dbReference>
<proteinExistence type="inferred from homology"/>
<dbReference type="InterPro" id="IPR044642">
    <property type="entry name" value="PTHR15588"/>
</dbReference>
<keyword evidence="4 9" id="KW-0747">Spliceosome</keyword>